<dbReference type="InParanoid" id="T1END9"/>
<reference evidence="3" key="1">
    <citation type="submission" date="2012-12" db="EMBL/GenBank/DDBJ databases">
        <authorList>
            <person name="Hellsten U."/>
            <person name="Grimwood J."/>
            <person name="Chapman J.A."/>
            <person name="Shapiro H."/>
            <person name="Aerts A."/>
            <person name="Otillar R.P."/>
            <person name="Terry A.Y."/>
            <person name="Boore J.L."/>
            <person name="Simakov O."/>
            <person name="Marletaz F."/>
            <person name="Cho S.-J."/>
            <person name="Edsinger-Gonzales E."/>
            <person name="Havlak P."/>
            <person name="Kuo D.-H."/>
            <person name="Larsson T."/>
            <person name="Lv J."/>
            <person name="Arendt D."/>
            <person name="Savage R."/>
            <person name="Osoegawa K."/>
            <person name="de Jong P."/>
            <person name="Lindberg D.R."/>
            <person name="Seaver E.C."/>
            <person name="Weisblat D.A."/>
            <person name="Putnam N.H."/>
            <person name="Grigoriev I.V."/>
            <person name="Rokhsar D.S."/>
        </authorList>
    </citation>
    <scope>NUCLEOTIDE SEQUENCE</scope>
</reference>
<dbReference type="RefSeq" id="XP_009009106.1">
    <property type="nucleotide sequence ID" value="XM_009010858.1"/>
</dbReference>
<protein>
    <submittedName>
        <fullName evidence="1 2">Uncharacterized protein</fullName>
    </submittedName>
</protein>
<dbReference type="EnsemblMetazoa" id="HelroT158900">
    <property type="protein sequence ID" value="HelroP158900"/>
    <property type="gene ID" value="HelroG158900"/>
</dbReference>
<keyword evidence="3" id="KW-1185">Reference proteome</keyword>
<organism evidence="2 3">
    <name type="scientific">Helobdella robusta</name>
    <name type="common">Californian leech</name>
    <dbReference type="NCBI Taxonomy" id="6412"/>
    <lineage>
        <taxon>Eukaryota</taxon>
        <taxon>Metazoa</taxon>
        <taxon>Spiralia</taxon>
        <taxon>Lophotrochozoa</taxon>
        <taxon>Annelida</taxon>
        <taxon>Clitellata</taxon>
        <taxon>Hirudinea</taxon>
        <taxon>Rhynchobdellida</taxon>
        <taxon>Glossiphoniidae</taxon>
        <taxon>Helobdella</taxon>
    </lineage>
</organism>
<proteinExistence type="predicted"/>
<accession>T1END9</accession>
<dbReference type="EMBL" id="AMQM01000156">
    <property type="status" value="NOT_ANNOTATED_CDS"/>
    <property type="molecule type" value="Genomic_DNA"/>
</dbReference>
<evidence type="ECO:0000313" key="1">
    <source>
        <dbReference type="EMBL" id="ESO12386.1"/>
    </source>
</evidence>
<dbReference type="KEGG" id="hro:HELRODRAFT_158900"/>
<name>T1END9_HELRO</name>
<evidence type="ECO:0000313" key="3">
    <source>
        <dbReference type="Proteomes" id="UP000015101"/>
    </source>
</evidence>
<dbReference type="AlphaFoldDB" id="T1END9"/>
<dbReference type="EMBL" id="KB095811">
    <property type="protein sequence ID" value="ESO12386.1"/>
    <property type="molecule type" value="Genomic_DNA"/>
</dbReference>
<sequence>MFKCLPGDASPYLINKVSTMHVGGSPAFIEPSASYDGSNHQVELKLQGNPKNVVLIVPHVEATHNNFRLRETNKNICRINAALTHPEFICLKRTSTTTLCRPQKGECPPTLPPRSATEATQKVAACETHPNKNVCDKPTQGSGENLEMEFFDPFIDTCLLPIEELLFKQLSDEHAKCMRALERTKSCYQDLLYDCQSNQVAVDIIKTHQARYYVYFSPCAGRYPRKLDTLLDCFWINFDRTQTCSEAFDTRFFTYVKQTQYQTACRVSVPKLPPPIPLIINTNKSLLASACIVLRKEIIRVDQSQFSSYVV</sequence>
<dbReference type="GeneID" id="20198089"/>
<reference evidence="1 3" key="2">
    <citation type="journal article" date="2013" name="Nature">
        <title>Insights into bilaterian evolution from three spiralian genomes.</title>
        <authorList>
            <person name="Simakov O."/>
            <person name="Marletaz F."/>
            <person name="Cho S.J."/>
            <person name="Edsinger-Gonzales E."/>
            <person name="Havlak P."/>
            <person name="Hellsten U."/>
            <person name="Kuo D.H."/>
            <person name="Larsson T."/>
            <person name="Lv J."/>
            <person name="Arendt D."/>
            <person name="Savage R."/>
            <person name="Osoegawa K."/>
            <person name="de Jong P."/>
            <person name="Grimwood J."/>
            <person name="Chapman J.A."/>
            <person name="Shapiro H."/>
            <person name="Aerts A."/>
            <person name="Otillar R.P."/>
            <person name="Terry A.Y."/>
            <person name="Boore J.L."/>
            <person name="Grigoriev I.V."/>
            <person name="Lindberg D.R."/>
            <person name="Seaver E.C."/>
            <person name="Weisblat D.A."/>
            <person name="Putnam N.H."/>
            <person name="Rokhsar D.S."/>
        </authorList>
    </citation>
    <scope>NUCLEOTIDE SEQUENCE</scope>
</reference>
<dbReference type="Proteomes" id="UP000015101">
    <property type="component" value="Unassembled WGS sequence"/>
</dbReference>
<reference evidence="2" key="3">
    <citation type="submission" date="2015-06" db="UniProtKB">
        <authorList>
            <consortium name="EnsemblMetazoa"/>
        </authorList>
    </citation>
    <scope>IDENTIFICATION</scope>
</reference>
<evidence type="ECO:0000313" key="2">
    <source>
        <dbReference type="EnsemblMetazoa" id="HelroP158900"/>
    </source>
</evidence>
<gene>
    <name evidence="2" type="primary">20198089</name>
    <name evidence="1" type="ORF">HELRODRAFT_158900</name>
</gene>
<dbReference type="HOGENOM" id="CLU_895096_0_0_1"/>
<dbReference type="CTD" id="20198089"/>